<dbReference type="EMBL" id="FPHN01000272">
    <property type="protein sequence ID" value="SFV69290.1"/>
    <property type="molecule type" value="Genomic_DNA"/>
</dbReference>
<reference evidence="1" key="1">
    <citation type="submission" date="2016-10" db="EMBL/GenBank/DDBJ databases">
        <authorList>
            <person name="de Groot N.N."/>
        </authorList>
    </citation>
    <scope>NUCLEOTIDE SEQUENCE</scope>
</reference>
<dbReference type="GO" id="GO:0016787">
    <property type="term" value="F:hydrolase activity"/>
    <property type="evidence" value="ECO:0007669"/>
    <property type="project" value="UniProtKB-KW"/>
</dbReference>
<dbReference type="AlphaFoldDB" id="A0A1W1CTU1"/>
<accession>A0A1W1CTU1</accession>
<name>A0A1W1CTU1_9ZZZZ</name>
<organism evidence="1">
    <name type="scientific">hydrothermal vent metagenome</name>
    <dbReference type="NCBI Taxonomy" id="652676"/>
    <lineage>
        <taxon>unclassified sequences</taxon>
        <taxon>metagenomes</taxon>
        <taxon>ecological metagenomes</taxon>
    </lineage>
</organism>
<protein>
    <submittedName>
        <fullName evidence="1">Predicted Zn-dependent hydrolases of the beta-lactamase fold</fullName>
    </submittedName>
</protein>
<sequence length="59" mass="6417">MGIQDAIKAVEFIKPKIVVPMHYDTFDVIKADPTKFAQAVMLANLATCKVLSPGQSIVL</sequence>
<proteinExistence type="predicted"/>
<keyword evidence="1" id="KW-0378">Hydrolase</keyword>
<dbReference type="Gene3D" id="3.60.15.10">
    <property type="entry name" value="Ribonuclease Z/Hydroxyacylglutathione hydrolase-like"/>
    <property type="match status" value="1"/>
</dbReference>
<evidence type="ECO:0000313" key="1">
    <source>
        <dbReference type="EMBL" id="SFV69290.1"/>
    </source>
</evidence>
<gene>
    <name evidence="1" type="ORF">MNB_SV-14-1014</name>
</gene>
<dbReference type="InterPro" id="IPR036866">
    <property type="entry name" value="RibonucZ/Hydroxyglut_hydro"/>
</dbReference>